<dbReference type="PANTHER" id="PTHR43537:SF49">
    <property type="entry name" value="TRANSCRIPTIONAL REGULATORY PROTEIN"/>
    <property type="match status" value="1"/>
</dbReference>
<evidence type="ECO:0000313" key="5">
    <source>
        <dbReference type="EMBL" id="AXA38671.1"/>
    </source>
</evidence>
<evidence type="ECO:0000256" key="3">
    <source>
        <dbReference type="ARBA" id="ARBA00023163"/>
    </source>
</evidence>
<evidence type="ECO:0000313" key="6">
    <source>
        <dbReference type="Proteomes" id="UP000251166"/>
    </source>
</evidence>
<accession>A0A2Z4YBV4</accession>
<dbReference type="InterPro" id="IPR036390">
    <property type="entry name" value="WH_DNA-bd_sf"/>
</dbReference>
<dbReference type="Pfam" id="PF00392">
    <property type="entry name" value="GntR"/>
    <property type="match status" value="1"/>
</dbReference>
<dbReference type="PROSITE" id="PS50949">
    <property type="entry name" value="HTH_GNTR"/>
    <property type="match status" value="1"/>
</dbReference>
<dbReference type="PRINTS" id="PR00035">
    <property type="entry name" value="HTHGNTR"/>
</dbReference>
<dbReference type="AlphaFoldDB" id="A0A2Z4YBV4"/>
<dbReference type="SMART" id="SM00345">
    <property type="entry name" value="HTH_GNTR"/>
    <property type="match status" value="1"/>
</dbReference>
<dbReference type="RefSeq" id="WP_112903644.1">
    <property type="nucleotide sequence ID" value="NZ_CP030760.1"/>
</dbReference>
<dbReference type="InterPro" id="IPR008920">
    <property type="entry name" value="TF_FadR/GntR_C"/>
</dbReference>
<dbReference type="GO" id="GO:0003677">
    <property type="term" value="F:DNA binding"/>
    <property type="evidence" value="ECO:0007669"/>
    <property type="project" value="UniProtKB-KW"/>
</dbReference>
<sequence>MENGFETEDDGDDRGLLSDRIRNALTDAIAAGTLAAGAALDEQQLADRFGASRTPVREALRQLAAGGLVELRARRGGVVARMTPERIMEMFETVAEIEAICVRLATYRMTPLERSRLIELHELSRPIVESGDVNAYDSFNRQFHETIYCATHNGFLAEQAIAIRNRLNAFRRTQLRQGERLSRSRDEHEAIMQAIAEGDGEMASRRMRAHMLNAATSLSRFIEANKPA</sequence>
<dbReference type="SUPFAM" id="SSF46785">
    <property type="entry name" value="Winged helix' DNA-binding domain"/>
    <property type="match status" value="1"/>
</dbReference>
<dbReference type="InterPro" id="IPR000524">
    <property type="entry name" value="Tscrpt_reg_HTH_GntR"/>
</dbReference>
<keyword evidence="1" id="KW-0805">Transcription regulation</keyword>
<dbReference type="Pfam" id="PF07729">
    <property type="entry name" value="FCD"/>
    <property type="match status" value="1"/>
</dbReference>
<evidence type="ECO:0000259" key="4">
    <source>
        <dbReference type="PROSITE" id="PS50949"/>
    </source>
</evidence>
<dbReference type="InterPro" id="IPR011711">
    <property type="entry name" value="GntR_C"/>
</dbReference>
<dbReference type="Gene3D" id="1.20.120.530">
    <property type="entry name" value="GntR ligand-binding domain-like"/>
    <property type="match status" value="1"/>
</dbReference>
<dbReference type="InterPro" id="IPR036388">
    <property type="entry name" value="WH-like_DNA-bd_sf"/>
</dbReference>
<feature type="domain" description="HTH gntR-type" evidence="4">
    <location>
        <begin position="15"/>
        <end position="82"/>
    </location>
</feature>
<keyword evidence="2" id="KW-0238">DNA-binding</keyword>
<evidence type="ECO:0000256" key="1">
    <source>
        <dbReference type="ARBA" id="ARBA00023015"/>
    </source>
</evidence>
<dbReference type="Gene3D" id="1.10.10.10">
    <property type="entry name" value="Winged helix-like DNA-binding domain superfamily/Winged helix DNA-binding domain"/>
    <property type="match status" value="1"/>
</dbReference>
<dbReference type="GO" id="GO:0003700">
    <property type="term" value="F:DNA-binding transcription factor activity"/>
    <property type="evidence" value="ECO:0007669"/>
    <property type="project" value="InterPro"/>
</dbReference>
<dbReference type="SUPFAM" id="SSF48008">
    <property type="entry name" value="GntR ligand-binding domain-like"/>
    <property type="match status" value="1"/>
</dbReference>
<name>A0A2Z4YBV4_RHILE</name>
<dbReference type="EMBL" id="CP030760">
    <property type="protein sequence ID" value="AXA38671.1"/>
    <property type="molecule type" value="Genomic_DNA"/>
</dbReference>
<dbReference type="Proteomes" id="UP000251166">
    <property type="component" value="Chromosome"/>
</dbReference>
<protein>
    <submittedName>
        <fullName evidence="5">FCD domain family protein</fullName>
    </submittedName>
</protein>
<keyword evidence="3" id="KW-0804">Transcription</keyword>
<dbReference type="SMART" id="SM00895">
    <property type="entry name" value="FCD"/>
    <property type="match status" value="1"/>
</dbReference>
<evidence type="ECO:0000256" key="2">
    <source>
        <dbReference type="ARBA" id="ARBA00023125"/>
    </source>
</evidence>
<proteinExistence type="predicted"/>
<gene>
    <name evidence="5" type="ORF">DLJ82_1065</name>
</gene>
<organism evidence="5 6">
    <name type="scientific">Rhizobium leguminosarum</name>
    <dbReference type="NCBI Taxonomy" id="384"/>
    <lineage>
        <taxon>Bacteria</taxon>
        <taxon>Pseudomonadati</taxon>
        <taxon>Pseudomonadota</taxon>
        <taxon>Alphaproteobacteria</taxon>
        <taxon>Hyphomicrobiales</taxon>
        <taxon>Rhizobiaceae</taxon>
        <taxon>Rhizobium/Agrobacterium group</taxon>
        <taxon>Rhizobium</taxon>
    </lineage>
</organism>
<dbReference type="PANTHER" id="PTHR43537">
    <property type="entry name" value="TRANSCRIPTIONAL REGULATOR, GNTR FAMILY"/>
    <property type="match status" value="1"/>
</dbReference>
<reference evidence="5 6" key="1">
    <citation type="submission" date="2018-07" db="EMBL/GenBank/DDBJ databases">
        <title>Rhizobium leguminosarum strain:ATCC 14479 Genome sequencing and assembly.</title>
        <authorList>
            <person name="Chakraborty R."/>
        </authorList>
    </citation>
    <scope>NUCLEOTIDE SEQUENCE [LARGE SCALE GENOMIC DNA]</scope>
    <source>
        <strain evidence="5 6">ATCC 14479</strain>
    </source>
</reference>